<keyword evidence="3" id="KW-1185">Reference proteome</keyword>
<organism evidence="2 3">
    <name type="scientific">Corynespora cassiicola Philippines</name>
    <dbReference type="NCBI Taxonomy" id="1448308"/>
    <lineage>
        <taxon>Eukaryota</taxon>
        <taxon>Fungi</taxon>
        <taxon>Dikarya</taxon>
        <taxon>Ascomycota</taxon>
        <taxon>Pezizomycotina</taxon>
        <taxon>Dothideomycetes</taxon>
        <taxon>Pleosporomycetidae</taxon>
        <taxon>Pleosporales</taxon>
        <taxon>Corynesporascaceae</taxon>
        <taxon>Corynespora</taxon>
    </lineage>
</organism>
<name>A0A2T2NBN0_CORCC</name>
<gene>
    <name evidence="2" type="ORF">BS50DRAFT_130272</name>
</gene>
<evidence type="ECO:0000256" key="1">
    <source>
        <dbReference type="SAM" id="MobiDB-lite"/>
    </source>
</evidence>
<dbReference type="AlphaFoldDB" id="A0A2T2NBN0"/>
<feature type="compositionally biased region" description="Polar residues" evidence="1">
    <location>
        <begin position="1"/>
        <end position="11"/>
    </location>
</feature>
<dbReference type="EMBL" id="KZ678141">
    <property type="protein sequence ID" value="PSN62824.1"/>
    <property type="molecule type" value="Genomic_DNA"/>
</dbReference>
<feature type="region of interest" description="Disordered" evidence="1">
    <location>
        <begin position="1"/>
        <end position="101"/>
    </location>
</feature>
<evidence type="ECO:0000313" key="3">
    <source>
        <dbReference type="Proteomes" id="UP000240883"/>
    </source>
</evidence>
<proteinExistence type="predicted"/>
<protein>
    <submittedName>
        <fullName evidence="2">Uncharacterized protein</fullName>
    </submittedName>
</protein>
<accession>A0A2T2NBN0</accession>
<reference evidence="2 3" key="1">
    <citation type="journal article" date="2018" name="Front. Microbiol.">
        <title>Genome-Wide Analysis of Corynespora cassiicola Leaf Fall Disease Putative Effectors.</title>
        <authorList>
            <person name="Lopez D."/>
            <person name="Ribeiro S."/>
            <person name="Label P."/>
            <person name="Fumanal B."/>
            <person name="Venisse J.S."/>
            <person name="Kohler A."/>
            <person name="de Oliveira R.R."/>
            <person name="Labutti K."/>
            <person name="Lipzen A."/>
            <person name="Lail K."/>
            <person name="Bauer D."/>
            <person name="Ohm R.A."/>
            <person name="Barry K.W."/>
            <person name="Spatafora J."/>
            <person name="Grigoriev I.V."/>
            <person name="Martin F.M."/>
            <person name="Pujade-Renaud V."/>
        </authorList>
    </citation>
    <scope>NUCLEOTIDE SEQUENCE [LARGE SCALE GENOMIC DNA]</scope>
    <source>
        <strain evidence="2 3">Philippines</strain>
    </source>
</reference>
<evidence type="ECO:0000313" key="2">
    <source>
        <dbReference type="EMBL" id="PSN62824.1"/>
    </source>
</evidence>
<sequence>MHGGVSASSGWPSAALEPALARPPCNAPPSRAPRDLELPEAGPRRAAPSPPNAYPKLCPKAAAQRAQAPIPLRRGLQKHSSELHPQGRVGSRLTASMSMAT</sequence>
<dbReference type="Proteomes" id="UP000240883">
    <property type="component" value="Unassembled WGS sequence"/>
</dbReference>